<name>A0A2T6BL91_9RHOB</name>
<dbReference type="PANTHER" id="PTHR43581:SF2">
    <property type="entry name" value="EXCINUCLEASE ATPASE SUBUNIT"/>
    <property type="match status" value="1"/>
</dbReference>
<dbReference type="PANTHER" id="PTHR43581">
    <property type="entry name" value="ATP/GTP PHOSPHATASE"/>
    <property type="match status" value="1"/>
</dbReference>
<evidence type="ECO:0000259" key="2">
    <source>
        <dbReference type="Pfam" id="PF13304"/>
    </source>
</evidence>
<dbReference type="GO" id="GO:0016887">
    <property type="term" value="F:ATP hydrolysis activity"/>
    <property type="evidence" value="ECO:0007669"/>
    <property type="project" value="InterPro"/>
</dbReference>
<dbReference type="PIRSF" id="PIRSF034888">
    <property type="entry name" value="P-loop_UCP034888"/>
    <property type="match status" value="1"/>
</dbReference>
<feature type="domain" description="DUF3696" evidence="1">
    <location>
        <begin position="309"/>
        <end position="358"/>
    </location>
</feature>
<dbReference type="EMBL" id="QBKS01000001">
    <property type="protein sequence ID" value="PTX56840.1"/>
    <property type="molecule type" value="Genomic_DNA"/>
</dbReference>
<dbReference type="InterPro" id="IPR022532">
    <property type="entry name" value="DUF3696"/>
</dbReference>
<dbReference type="Gene3D" id="3.40.50.300">
    <property type="entry name" value="P-loop containing nucleotide triphosphate hydrolases"/>
    <property type="match status" value="2"/>
</dbReference>
<accession>A0A2T6BL91</accession>
<dbReference type="InterPro" id="IPR027417">
    <property type="entry name" value="P-loop_NTPase"/>
</dbReference>
<feature type="domain" description="ATPase AAA-type core" evidence="2">
    <location>
        <begin position="27"/>
        <end position="298"/>
    </location>
</feature>
<dbReference type="Proteomes" id="UP000243978">
    <property type="component" value="Unassembled WGS sequence"/>
</dbReference>
<dbReference type="Pfam" id="PF12476">
    <property type="entry name" value="DUF3696"/>
    <property type="match status" value="1"/>
</dbReference>
<dbReference type="OrthoDB" id="3322489at2"/>
<comment type="caution">
    <text evidence="3">The sequence shown here is derived from an EMBL/GenBank/DDBJ whole genome shotgun (WGS) entry which is preliminary data.</text>
</comment>
<dbReference type="GO" id="GO:0005524">
    <property type="term" value="F:ATP binding"/>
    <property type="evidence" value="ECO:0007669"/>
    <property type="project" value="InterPro"/>
</dbReference>
<dbReference type="InterPro" id="IPR051396">
    <property type="entry name" value="Bact_Antivir_Def_Nuclease"/>
</dbReference>
<dbReference type="Pfam" id="PF13304">
    <property type="entry name" value="AAA_21"/>
    <property type="match status" value="1"/>
</dbReference>
<dbReference type="SUPFAM" id="SSF52540">
    <property type="entry name" value="P-loop containing nucleoside triphosphate hydrolases"/>
    <property type="match status" value="1"/>
</dbReference>
<gene>
    <name evidence="3" type="ORF">C8N43_1505</name>
</gene>
<evidence type="ECO:0000259" key="1">
    <source>
        <dbReference type="Pfam" id="PF12476"/>
    </source>
</evidence>
<dbReference type="AlphaFoldDB" id="A0A2T6BL91"/>
<proteinExistence type="predicted"/>
<evidence type="ECO:0000313" key="3">
    <source>
        <dbReference type="EMBL" id="PTX56840.1"/>
    </source>
</evidence>
<dbReference type="InterPro" id="IPR014592">
    <property type="entry name" value="P-loop_UCP034888"/>
</dbReference>
<sequence length="362" mass="39313">MNERAVHAVSMEGFKCFDNLRLELGRLTLVTGFNGGGKSTALQPLLLFAQALRLARLDALPLNGPLVRLGTAGDISSKQSERRMQLKVEDDEGSFAVEPSLRAGDRILPLPVPSGNPLSKNLERVFRTLSFLGAVRIGAEDAFPIPESVEAPDVGHDGRFAPYWFDQLADEDVDTLRHFPGSEAATFRKQLDSWLASLFPGAAANVQNVTTTSQMNLQFRLSELGSWQRPSNIGYGLTYAFPILVALLAASSEQVIVIDSPEAHLHPSAQSQMGRILAAFANAGVQIVVETHSDHLLNGVRLALRDGHLPPSDLRIHFFKGANGKNHGVTTPGIGAGGDIYEWPEGFFDQSEKDLSRLAGWI</sequence>
<keyword evidence="4" id="KW-1185">Reference proteome</keyword>
<protein>
    <submittedName>
        <fullName evidence="3">CRISPR-associated Cas5-like protein</fullName>
    </submittedName>
</protein>
<reference evidence="3 4" key="1">
    <citation type="submission" date="2018-04" db="EMBL/GenBank/DDBJ databases">
        <title>Genomic Encyclopedia of Archaeal and Bacterial Type Strains, Phase II (KMG-II): from individual species to whole genera.</title>
        <authorList>
            <person name="Goeker M."/>
        </authorList>
    </citation>
    <scope>NUCLEOTIDE SEQUENCE [LARGE SCALE GENOMIC DNA]</scope>
    <source>
        <strain evidence="3 4">DSM 100977</strain>
    </source>
</reference>
<dbReference type="InterPro" id="IPR003959">
    <property type="entry name" value="ATPase_AAA_core"/>
</dbReference>
<organism evidence="3 4">
    <name type="scientific">Litoreibacter ponti</name>
    <dbReference type="NCBI Taxonomy" id="1510457"/>
    <lineage>
        <taxon>Bacteria</taxon>
        <taxon>Pseudomonadati</taxon>
        <taxon>Pseudomonadota</taxon>
        <taxon>Alphaproteobacteria</taxon>
        <taxon>Rhodobacterales</taxon>
        <taxon>Roseobacteraceae</taxon>
        <taxon>Litoreibacter</taxon>
    </lineage>
</organism>
<dbReference type="RefSeq" id="WP_107844995.1">
    <property type="nucleotide sequence ID" value="NZ_QBKS01000001.1"/>
</dbReference>
<evidence type="ECO:0000313" key="4">
    <source>
        <dbReference type="Proteomes" id="UP000243978"/>
    </source>
</evidence>